<dbReference type="PANTHER" id="PTHR28004">
    <property type="entry name" value="ZGC:162816-RELATED"/>
    <property type="match status" value="1"/>
</dbReference>
<evidence type="ECO:0000313" key="5">
    <source>
        <dbReference type="EMBL" id="MTB94374.1"/>
    </source>
</evidence>
<dbReference type="EMBL" id="WLCI01000005">
    <property type="protein sequence ID" value="MTB94374.1"/>
    <property type="molecule type" value="Genomic_DNA"/>
</dbReference>
<organism evidence="5 6">
    <name type="scientific">Nocardioides marmotae</name>
    <dbReference type="NCBI Taxonomy" id="2663857"/>
    <lineage>
        <taxon>Bacteria</taxon>
        <taxon>Bacillati</taxon>
        <taxon>Actinomycetota</taxon>
        <taxon>Actinomycetes</taxon>
        <taxon>Propionibacteriales</taxon>
        <taxon>Nocardioidaceae</taxon>
        <taxon>Nocardioides</taxon>
    </lineage>
</organism>
<feature type="region of interest" description="Disordered" evidence="3">
    <location>
        <begin position="1"/>
        <end position="36"/>
    </location>
</feature>
<gene>
    <name evidence="5" type="ORF">GGQ22_04695</name>
</gene>
<evidence type="ECO:0000256" key="3">
    <source>
        <dbReference type="SAM" id="MobiDB-lite"/>
    </source>
</evidence>
<dbReference type="GO" id="GO:0016829">
    <property type="term" value="F:lyase activity"/>
    <property type="evidence" value="ECO:0007669"/>
    <property type="project" value="UniProtKB-KW"/>
</dbReference>
<evidence type="ECO:0000313" key="6">
    <source>
        <dbReference type="Proteomes" id="UP000433406"/>
    </source>
</evidence>
<dbReference type="SMART" id="SM01119">
    <property type="entry name" value="D-ser_dehydrat"/>
    <property type="match status" value="1"/>
</dbReference>
<dbReference type="AlphaFoldDB" id="A0A6I3J5A9"/>
<comment type="similarity">
    <text evidence="1">Belongs to the DSD1 family.</text>
</comment>
<comment type="caution">
    <text evidence="5">The sequence shown here is derived from an EMBL/GenBank/DDBJ whole genome shotgun (WGS) entry which is preliminary data.</text>
</comment>
<sequence>MQRYCADMTTSTERPAACEPGHRSDRTVPTSRYRSLPDPAVDAAEVGAQGWVLDDLLLPAMVLRDDALRHNIALHAQWCASVGVSQAPHAKTHLSPEIVRLQLDSGAWGMTVATVHQARLLAEVGVQRIILAHQVVDAANVRALARLLEQRPDLTVMPLVDSVAGARLLDAHLARVRPGRRIPVLVELGVPGGRTGARGLGALEAVARVVHESERLTLAGVEGFEGILPVGRGAEHLAPVDSYLARLAEAAAALDAHGLFADVEEVVVTAGGSVFPDRVAAMPRPALSRPLRVVVRSGGTVTHDHGPDAAYPPLAPEAGHPLGALRPALELWAAVVSIPEPGLALAAFGKRDAPYDARLPEVLEVRRDGEPVDAAGVVVDRVNDQHGFLRHDGQLEVGDVLRMGPTHPCTAFDKWPLVPLVDDRDAVVGAVTTWF</sequence>
<dbReference type="Pfam" id="PF14031">
    <property type="entry name" value="D-ser_dehydrat"/>
    <property type="match status" value="1"/>
</dbReference>
<dbReference type="InterPro" id="IPR042208">
    <property type="entry name" value="D-ser_dehydrat-like_sf"/>
</dbReference>
<dbReference type="InterPro" id="IPR001608">
    <property type="entry name" value="Ala_racemase_N"/>
</dbReference>
<name>A0A6I3J5A9_9ACTN</name>
<dbReference type="PANTHER" id="PTHR28004:SF8">
    <property type="entry name" value="D-SERINE DEAMINASE"/>
    <property type="match status" value="1"/>
</dbReference>
<dbReference type="Proteomes" id="UP000433406">
    <property type="component" value="Unassembled WGS sequence"/>
</dbReference>
<dbReference type="InterPro" id="IPR026956">
    <property type="entry name" value="D-ser_dehydrat-like_dom"/>
</dbReference>
<evidence type="ECO:0000256" key="2">
    <source>
        <dbReference type="ARBA" id="ARBA00023239"/>
    </source>
</evidence>
<evidence type="ECO:0000259" key="4">
    <source>
        <dbReference type="SMART" id="SM01119"/>
    </source>
</evidence>
<keyword evidence="6" id="KW-1185">Reference proteome</keyword>
<dbReference type="Gene3D" id="2.40.37.20">
    <property type="entry name" value="D-serine dehydratase-like domain"/>
    <property type="match status" value="1"/>
</dbReference>
<evidence type="ECO:0000256" key="1">
    <source>
        <dbReference type="ARBA" id="ARBA00005323"/>
    </source>
</evidence>
<dbReference type="Gene3D" id="3.20.20.10">
    <property type="entry name" value="Alanine racemase"/>
    <property type="match status" value="1"/>
</dbReference>
<dbReference type="InterPro" id="IPR051466">
    <property type="entry name" value="D-amino_acid_metab_enzyme"/>
</dbReference>
<reference evidence="5 6" key="1">
    <citation type="submission" date="2019-10" db="EMBL/GenBank/DDBJ databases">
        <title>Nocardioides novel species isolated from the excrement of Marmot.</title>
        <authorList>
            <person name="Zhang G."/>
        </authorList>
    </citation>
    <scope>NUCLEOTIDE SEQUENCE [LARGE SCALE GENOMIC DNA]</scope>
    <source>
        <strain evidence="6">zg-579</strain>
    </source>
</reference>
<dbReference type="Pfam" id="PF01168">
    <property type="entry name" value="Ala_racemase_N"/>
    <property type="match status" value="1"/>
</dbReference>
<dbReference type="InterPro" id="IPR029066">
    <property type="entry name" value="PLP-binding_barrel"/>
</dbReference>
<accession>A0A6I3J5A9</accession>
<proteinExistence type="inferred from homology"/>
<keyword evidence="2" id="KW-0456">Lyase</keyword>
<feature type="domain" description="D-serine dehydratase-like" evidence="4">
    <location>
        <begin position="328"/>
        <end position="422"/>
    </location>
</feature>
<dbReference type="SUPFAM" id="SSF51419">
    <property type="entry name" value="PLP-binding barrel"/>
    <property type="match status" value="1"/>
</dbReference>
<protein>
    <recommendedName>
        <fullName evidence="4">D-serine dehydratase-like domain-containing protein</fullName>
    </recommendedName>
</protein>